<dbReference type="PANTHER" id="PTHR23416:SF78">
    <property type="entry name" value="LIPOPOLYSACCHARIDE BIOSYNTHESIS O-ACETYL TRANSFERASE WBBJ-RELATED"/>
    <property type="match status" value="1"/>
</dbReference>
<dbReference type="SUPFAM" id="SSF51161">
    <property type="entry name" value="Trimeric LpxA-like enzymes"/>
    <property type="match status" value="1"/>
</dbReference>
<evidence type="ECO:0000256" key="2">
    <source>
        <dbReference type="ARBA" id="ARBA00022737"/>
    </source>
</evidence>
<dbReference type="EMBL" id="QJTE01000001">
    <property type="protein sequence ID" value="PYE86266.1"/>
    <property type="molecule type" value="Genomic_DNA"/>
</dbReference>
<dbReference type="Proteomes" id="UP000248311">
    <property type="component" value="Unassembled WGS sequence"/>
</dbReference>
<keyword evidence="2" id="KW-0677">Repeat</keyword>
<dbReference type="AlphaFoldDB" id="A0A318T0L3"/>
<dbReference type="CDD" id="cd04647">
    <property type="entry name" value="LbH_MAT_like"/>
    <property type="match status" value="1"/>
</dbReference>
<keyword evidence="3" id="KW-0012">Acyltransferase</keyword>
<protein>
    <submittedName>
        <fullName evidence="4">Transferase family hexapeptide repeat protein</fullName>
    </submittedName>
</protein>
<dbReference type="GO" id="GO:0016746">
    <property type="term" value="F:acyltransferase activity"/>
    <property type="evidence" value="ECO:0007669"/>
    <property type="project" value="UniProtKB-KW"/>
</dbReference>
<comment type="caution">
    <text evidence="4">The sequence shown here is derived from an EMBL/GenBank/DDBJ whole genome shotgun (WGS) entry which is preliminary data.</text>
</comment>
<dbReference type="Pfam" id="PF00132">
    <property type="entry name" value="Hexapep"/>
    <property type="match status" value="1"/>
</dbReference>
<dbReference type="InterPro" id="IPR011004">
    <property type="entry name" value="Trimer_LpxA-like_sf"/>
</dbReference>
<dbReference type="InterPro" id="IPR018357">
    <property type="entry name" value="Hexapep_transf_CS"/>
</dbReference>
<dbReference type="InterPro" id="IPR051159">
    <property type="entry name" value="Hexapeptide_acetyltransf"/>
</dbReference>
<evidence type="ECO:0000256" key="3">
    <source>
        <dbReference type="ARBA" id="ARBA00023315"/>
    </source>
</evidence>
<dbReference type="RefSeq" id="WP_110813243.1">
    <property type="nucleotide sequence ID" value="NZ_QJTE01000001.1"/>
</dbReference>
<gene>
    <name evidence="4" type="ORF">DFP88_101945</name>
</gene>
<keyword evidence="1 4" id="KW-0808">Transferase</keyword>
<accession>A0A318T0L3</accession>
<dbReference type="InterPro" id="IPR001451">
    <property type="entry name" value="Hexapep"/>
</dbReference>
<evidence type="ECO:0000313" key="5">
    <source>
        <dbReference type="Proteomes" id="UP000248311"/>
    </source>
</evidence>
<reference evidence="4 5" key="1">
    <citation type="submission" date="2018-06" db="EMBL/GenBank/DDBJ databases">
        <title>Genomic Encyclopedia of Type Strains, Phase III (KMG-III): the genomes of soil and plant-associated and newly described type strains.</title>
        <authorList>
            <person name="Whitman W."/>
        </authorList>
    </citation>
    <scope>NUCLEOTIDE SEQUENCE [LARGE SCALE GENOMIC DNA]</scope>
    <source>
        <strain evidence="4 5">CECT 9025</strain>
    </source>
</reference>
<proteinExistence type="predicted"/>
<dbReference type="PROSITE" id="PS00101">
    <property type="entry name" value="HEXAPEP_TRANSFERASES"/>
    <property type="match status" value="1"/>
</dbReference>
<name>A0A318T0L3_9RHOB</name>
<evidence type="ECO:0000256" key="1">
    <source>
        <dbReference type="ARBA" id="ARBA00022679"/>
    </source>
</evidence>
<keyword evidence="5" id="KW-1185">Reference proteome</keyword>
<dbReference type="PANTHER" id="PTHR23416">
    <property type="entry name" value="SIALIC ACID SYNTHASE-RELATED"/>
    <property type="match status" value="1"/>
</dbReference>
<sequence>MQARRIEYLPWERTPHDCAAPAQQQRHAALAEAGQADIDPTAFVAEGALVFTERLTLGPGCIVAAQALLRGELHLGADCSINPFACLSGRITCGSGVRIASHATLVGFDHGIDDPDLPIHRQPLRIQGIEIGDDVWIGANAVILDGARIGSGAVIAAGAVVRGTVEPRAIMGGVPARLLRHRPAPALSGPAPLAALGRRAAAQWQDVLASHSTPEGYVSTDAAGRAGPDLRHLCDAIEIAAGFGGAGALPGRDAAVARLKDSQDATTGLFPDPARPHEGALRDDPIALYNVLAAGYALHCLGTAPARPVAAVEIESAELRDWLDALPWADNPWGAGATVDAIGTALTFNANHFGLGRGRDTLLGWLALAADPATGLWGRAIAGDSLLAVNGFYRASRSTHAQTGIPLPYPERSIDSVLANYNAHQGFAGSEHTACNLLDTVHPLWLCLRQTRHRRAEAEAIACTIITRTAARWQDGRGIGFAEGQAPSLQGTEMWLATVHTAAAILKEEDAFPFVPRGVHRLAPPTGA</sequence>
<evidence type="ECO:0000313" key="4">
    <source>
        <dbReference type="EMBL" id="PYE86266.1"/>
    </source>
</evidence>
<dbReference type="Gene3D" id="2.160.10.10">
    <property type="entry name" value="Hexapeptide repeat proteins"/>
    <property type="match status" value="1"/>
</dbReference>
<dbReference type="OrthoDB" id="9815592at2"/>
<organism evidence="4 5">
    <name type="scientific">Pseudoroseicyclus aestuarii</name>
    <dbReference type="NCBI Taxonomy" id="1795041"/>
    <lineage>
        <taxon>Bacteria</taxon>
        <taxon>Pseudomonadati</taxon>
        <taxon>Pseudomonadota</taxon>
        <taxon>Alphaproteobacteria</taxon>
        <taxon>Rhodobacterales</taxon>
        <taxon>Paracoccaceae</taxon>
        <taxon>Pseudoroseicyclus</taxon>
    </lineage>
</organism>